<dbReference type="KEGG" id="thel:IG193_02850"/>
<dbReference type="InterPro" id="IPR006058">
    <property type="entry name" value="2Fe2S_fd_BS"/>
</dbReference>
<dbReference type="PANTHER" id="PTHR42949">
    <property type="entry name" value="ANAEROBIC GLYCEROL-3-PHOSPHATE DEHYDROGENASE SUBUNIT B"/>
    <property type="match status" value="1"/>
</dbReference>
<dbReference type="Gene3D" id="3.50.50.60">
    <property type="entry name" value="FAD/NAD(P)-binding domain"/>
    <property type="match status" value="2"/>
</dbReference>
<dbReference type="GO" id="GO:0016491">
    <property type="term" value="F:oxidoreductase activity"/>
    <property type="evidence" value="ECO:0007669"/>
    <property type="project" value="UniProtKB-KW"/>
</dbReference>
<feature type="domain" description="FAD/NAD(P)-binding" evidence="2">
    <location>
        <begin position="114"/>
        <end position="415"/>
    </location>
</feature>
<dbReference type="InterPro" id="IPR036010">
    <property type="entry name" value="2Fe-2S_ferredoxin-like_sf"/>
</dbReference>
<dbReference type="GeneID" id="59148800"/>
<dbReference type="Pfam" id="PF13510">
    <property type="entry name" value="Fer2_4"/>
    <property type="match status" value="1"/>
</dbReference>
<dbReference type="InterPro" id="IPR023753">
    <property type="entry name" value="FAD/NAD-binding_dom"/>
</dbReference>
<evidence type="ECO:0000313" key="3">
    <source>
        <dbReference type="EMBL" id="QOJ79416.1"/>
    </source>
</evidence>
<dbReference type="PROSITE" id="PS00197">
    <property type="entry name" value="2FE2S_FER_1"/>
    <property type="match status" value="1"/>
</dbReference>
<evidence type="ECO:0000259" key="2">
    <source>
        <dbReference type="Pfam" id="PF07992"/>
    </source>
</evidence>
<evidence type="ECO:0000256" key="1">
    <source>
        <dbReference type="ARBA" id="ARBA00023002"/>
    </source>
</evidence>
<dbReference type="Pfam" id="PF07992">
    <property type="entry name" value="Pyr_redox_2"/>
    <property type="match status" value="1"/>
</dbReference>
<dbReference type="AlphaFoldDB" id="A0A7L9FKM9"/>
<name>A0A7L9FKM9_9CREN</name>
<keyword evidence="1" id="KW-0560">Oxidoreductase</keyword>
<protein>
    <submittedName>
        <fullName evidence="3">FAD-dependent oxidoreductase</fullName>
    </submittedName>
</protein>
<sequence>MRLKEHPVLEFRRGRPVYFRFNGGIVEGYEGESVLAALWASGVRSVKRGAPLQGPYCMIGYCSGCMARVDGRPHVRTCLEPVRGGLVVEEEEQGLPPVAPASAVEEGPERVDTDVIVVGSGPAGLSAAIAAAESGLKVDVFERHFKPGGQLLKQTHKFFGSGELFGGLRGFQIAERLISRAESLGVNIHTRASVIGWFREGVFAVVKDGRLVLVKPRAVIVSTGAVERFLAFPGNTLPGVMGAGAAQTLMNEYGVKPGERAVVVGAGNVGLIVSYQLLQAGVEVLAVVEIMREIGGWLVHAAKLRRYGVPILTHHTVVRAEGRERVEKVVVAELDDKMQPIQGTEKVFSADLLLLAVGLTPEARLLAEMGAKMIWSSELGGYVPYRTRYMETSIPGVYVAGDASGIEEATTAILTGRIAGYSAAIRLLGMREDIVSRREEAIRMLQETRGTPFSAKVVRGLERVVVSGV</sequence>
<gene>
    <name evidence="3" type="ORF">IG193_02850</name>
</gene>
<keyword evidence="4" id="KW-1185">Reference proteome</keyword>
<reference evidence="3 4" key="1">
    <citation type="submission" date="2020-10" db="EMBL/GenBank/DDBJ databases">
        <title>Thermofilum lucidum 3507LT sp. nov. a novel member of Thermofilaceae family isolated from Chile hot spring, and proposal of description order Thermofilales.</title>
        <authorList>
            <person name="Zayulina K.S."/>
            <person name="Elcheninov A.G."/>
            <person name="Toshchakov S.V."/>
            <person name="Kublanov I.V."/>
        </authorList>
    </citation>
    <scope>NUCLEOTIDE SEQUENCE [LARGE SCALE GENOMIC DNA]</scope>
    <source>
        <strain evidence="3 4">3507LT</strain>
    </source>
</reference>
<dbReference type="PANTHER" id="PTHR42949:SF3">
    <property type="entry name" value="ANAEROBIC GLYCEROL-3-PHOSPHATE DEHYDROGENASE SUBUNIT B"/>
    <property type="match status" value="1"/>
</dbReference>
<dbReference type="InParanoid" id="A0A7L9FKM9"/>
<accession>A0A7L9FKM9</accession>
<organism evidence="3 4">
    <name type="scientific">Infirmifilum lucidum</name>
    <dbReference type="NCBI Taxonomy" id="2776706"/>
    <lineage>
        <taxon>Archaea</taxon>
        <taxon>Thermoproteota</taxon>
        <taxon>Thermoprotei</taxon>
        <taxon>Thermofilales</taxon>
        <taxon>Thermofilaceae</taxon>
        <taxon>Infirmifilum</taxon>
    </lineage>
</organism>
<dbReference type="GO" id="GO:0051537">
    <property type="term" value="F:2 iron, 2 sulfur cluster binding"/>
    <property type="evidence" value="ECO:0007669"/>
    <property type="project" value="InterPro"/>
</dbReference>
<dbReference type="EMBL" id="CP062310">
    <property type="protein sequence ID" value="QOJ79416.1"/>
    <property type="molecule type" value="Genomic_DNA"/>
</dbReference>
<dbReference type="PRINTS" id="PR00469">
    <property type="entry name" value="PNDRDTASEII"/>
</dbReference>
<dbReference type="RefSeq" id="WP_192819388.1">
    <property type="nucleotide sequence ID" value="NZ_CP062310.1"/>
</dbReference>
<dbReference type="InterPro" id="IPR051691">
    <property type="entry name" value="Metab_Enz_Cyan_OpOx_G3PDH"/>
</dbReference>
<dbReference type="InterPro" id="IPR042204">
    <property type="entry name" value="2Fe-2S-bd_N"/>
</dbReference>
<dbReference type="Gene3D" id="3.10.20.440">
    <property type="entry name" value="2Fe-2S iron-sulphur cluster binding domain, sarcosine oxidase, alpha subunit, N-terminal domain"/>
    <property type="match status" value="1"/>
</dbReference>
<dbReference type="InterPro" id="IPR036188">
    <property type="entry name" value="FAD/NAD-bd_sf"/>
</dbReference>
<dbReference type="Proteomes" id="UP000594121">
    <property type="component" value="Chromosome"/>
</dbReference>
<evidence type="ECO:0000313" key="4">
    <source>
        <dbReference type="Proteomes" id="UP000594121"/>
    </source>
</evidence>
<proteinExistence type="predicted"/>
<dbReference type="SUPFAM" id="SSF54292">
    <property type="entry name" value="2Fe-2S ferredoxin-like"/>
    <property type="match status" value="1"/>
</dbReference>
<dbReference type="PRINTS" id="PR00368">
    <property type="entry name" value="FADPNR"/>
</dbReference>
<dbReference type="SUPFAM" id="SSF51905">
    <property type="entry name" value="FAD/NAD(P)-binding domain"/>
    <property type="match status" value="1"/>
</dbReference>